<evidence type="ECO:0000256" key="2">
    <source>
        <dbReference type="ARBA" id="ARBA00022692"/>
    </source>
</evidence>
<dbReference type="InterPro" id="IPR002870">
    <property type="entry name" value="Peptidase_M12B_N"/>
</dbReference>
<dbReference type="InterPro" id="IPR006586">
    <property type="entry name" value="ADAM_Cys-rich"/>
</dbReference>
<dbReference type="SMART" id="SM00608">
    <property type="entry name" value="ACR"/>
    <property type="match status" value="1"/>
</dbReference>
<dbReference type="PROSITE" id="PS50026">
    <property type="entry name" value="EGF_3"/>
    <property type="match status" value="1"/>
</dbReference>
<feature type="domain" description="EGF-like" evidence="11">
    <location>
        <begin position="665"/>
        <end position="699"/>
    </location>
</feature>
<keyword evidence="7" id="KW-0245">EGF-like domain</keyword>
<dbReference type="Proteomes" id="UP001318040">
    <property type="component" value="Chromosome 9"/>
</dbReference>
<protein>
    <submittedName>
        <fullName evidence="15">Disintegrin and metalloproteinase domain-containing protein 9-like isoform X1</fullName>
    </submittedName>
</protein>
<dbReference type="Pfam" id="PF01562">
    <property type="entry name" value="Pep_M12B_propep"/>
    <property type="match status" value="1"/>
</dbReference>
<organism evidence="14 15">
    <name type="scientific">Petromyzon marinus</name>
    <name type="common">Sea lamprey</name>
    <dbReference type="NCBI Taxonomy" id="7757"/>
    <lineage>
        <taxon>Eukaryota</taxon>
        <taxon>Metazoa</taxon>
        <taxon>Chordata</taxon>
        <taxon>Craniata</taxon>
        <taxon>Vertebrata</taxon>
        <taxon>Cyclostomata</taxon>
        <taxon>Hyperoartia</taxon>
        <taxon>Petromyzontiformes</taxon>
        <taxon>Petromyzontidae</taxon>
        <taxon>Petromyzon</taxon>
    </lineage>
</organism>
<dbReference type="InterPro" id="IPR018358">
    <property type="entry name" value="Disintegrin_CS"/>
</dbReference>
<evidence type="ECO:0000256" key="8">
    <source>
        <dbReference type="PROSITE-ProRule" id="PRU00276"/>
    </source>
</evidence>
<feature type="binding site" evidence="8">
    <location>
        <position position="375"/>
    </location>
    <ligand>
        <name>Zn(2+)</name>
        <dbReference type="ChEBI" id="CHEBI:29105"/>
        <note>catalytic</note>
    </ligand>
</feature>
<reference evidence="15" key="1">
    <citation type="submission" date="2025-08" db="UniProtKB">
        <authorList>
            <consortium name="RefSeq"/>
        </authorList>
    </citation>
    <scope>IDENTIFICATION</scope>
    <source>
        <tissue evidence="15">Sperm</tissue>
    </source>
</reference>
<dbReference type="SMART" id="SM00050">
    <property type="entry name" value="DISIN"/>
    <property type="match status" value="1"/>
</dbReference>
<evidence type="ECO:0000256" key="1">
    <source>
        <dbReference type="ARBA" id="ARBA00004479"/>
    </source>
</evidence>
<evidence type="ECO:0000256" key="9">
    <source>
        <dbReference type="SAM" id="MobiDB-lite"/>
    </source>
</evidence>
<dbReference type="PROSITE" id="PS00427">
    <property type="entry name" value="DISINTEGRIN_1"/>
    <property type="match status" value="1"/>
</dbReference>
<dbReference type="Pfam" id="PF01421">
    <property type="entry name" value="Reprolysin"/>
    <property type="match status" value="1"/>
</dbReference>
<feature type="compositionally biased region" description="Low complexity" evidence="9">
    <location>
        <begin position="882"/>
        <end position="896"/>
    </location>
</feature>
<dbReference type="Gene3D" id="4.10.70.10">
    <property type="entry name" value="Disintegrin domain"/>
    <property type="match status" value="1"/>
</dbReference>
<dbReference type="Gene3D" id="3.40.390.10">
    <property type="entry name" value="Collagenase (Catalytic Domain)"/>
    <property type="match status" value="1"/>
</dbReference>
<dbReference type="InterPro" id="IPR001762">
    <property type="entry name" value="Disintegrin_dom"/>
</dbReference>
<keyword evidence="8" id="KW-0862">Zinc</keyword>
<keyword evidence="5 7" id="KW-1015">Disulfide bond</keyword>
<evidence type="ECO:0000256" key="5">
    <source>
        <dbReference type="ARBA" id="ARBA00023157"/>
    </source>
</evidence>
<dbReference type="InterPro" id="IPR001590">
    <property type="entry name" value="Peptidase_M12B"/>
</dbReference>
<dbReference type="PROSITE" id="PS50214">
    <property type="entry name" value="DISINTEGRIN_2"/>
    <property type="match status" value="1"/>
</dbReference>
<feature type="binding site" evidence="8">
    <location>
        <position position="385"/>
    </location>
    <ligand>
        <name>Zn(2+)</name>
        <dbReference type="ChEBI" id="CHEBI:29105"/>
        <note>catalytic</note>
    </ligand>
</feature>
<feature type="disulfide bond" evidence="8">
    <location>
        <begin position="350"/>
        <end position="430"/>
    </location>
</feature>
<evidence type="ECO:0000259" key="11">
    <source>
        <dbReference type="PROSITE" id="PS50026"/>
    </source>
</evidence>
<keyword evidence="8" id="KW-0479">Metal-binding</keyword>
<feature type="region of interest" description="Disordered" evidence="9">
    <location>
        <begin position="745"/>
        <end position="946"/>
    </location>
</feature>
<dbReference type="GO" id="GO:0006508">
    <property type="term" value="P:proteolysis"/>
    <property type="evidence" value="ECO:0007669"/>
    <property type="project" value="InterPro"/>
</dbReference>
<comment type="subcellular location">
    <subcellularLocation>
        <location evidence="1">Membrane</location>
        <topology evidence="1">Single-pass type I membrane protein</topology>
    </subcellularLocation>
</comment>
<evidence type="ECO:0000259" key="13">
    <source>
        <dbReference type="PROSITE" id="PS50215"/>
    </source>
</evidence>
<dbReference type="SUPFAM" id="SSF55486">
    <property type="entry name" value="Metalloproteases ('zincins'), catalytic domain"/>
    <property type="match status" value="1"/>
</dbReference>
<dbReference type="FunFam" id="3.40.390.10:FF:000002">
    <property type="entry name" value="Disintegrin and metalloproteinase domain-containing protein 22"/>
    <property type="match status" value="1"/>
</dbReference>
<proteinExistence type="predicted"/>
<dbReference type="AlphaFoldDB" id="A0AAJ7SVC3"/>
<dbReference type="InterPro" id="IPR000742">
    <property type="entry name" value="EGF"/>
</dbReference>
<feature type="compositionally biased region" description="Basic residues" evidence="9">
    <location>
        <begin position="745"/>
        <end position="754"/>
    </location>
</feature>
<keyword evidence="14" id="KW-1185">Reference proteome</keyword>
<feature type="transmembrane region" description="Helical" evidence="10">
    <location>
        <begin position="720"/>
        <end position="740"/>
    </location>
</feature>
<dbReference type="FunFam" id="4.10.70.10:FF:000001">
    <property type="entry name" value="Disintegrin and metalloproteinase domain-containing protein 22"/>
    <property type="match status" value="1"/>
</dbReference>
<feature type="disulfide bond" evidence="7">
    <location>
        <begin position="689"/>
        <end position="698"/>
    </location>
</feature>
<dbReference type="CDD" id="cd04269">
    <property type="entry name" value="ZnMc_adamalysin_II_like"/>
    <property type="match status" value="1"/>
</dbReference>
<keyword evidence="3 10" id="KW-1133">Transmembrane helix</keyword>
<evidence type="ECO:0000256" key="7">
    <source>
        <dbReference type="PROSITE-ProRule" id="PRU00076"/>
    </source>
</evidence>
<evidence type="ECO:0000313" key="15">
    <source>
        <dbReference type="RefSeq" id="XP_032806308.1"/>
    </source>
</evidence>
<evidence type="ECO:0000313" key="14">
    <source>
        <dbReference type="Proteomes" id="UP001318040"/>
    </source>
</evidence>
<dbReference type="PANTHER" id="PTHR11905">
    <property type="entry name" value="ADAM A DISINTEGRIN AND METALLOPROTEASE DOMAIN"/>
    <property type="match status" value="1"/>
</dbReference>
<dbReference type="KEGG" id="pmrn:116940505"/>
<dbReference type="PANTHER" id="PTHR11905:SF136">
    <property type="entry name" value="DISINTEGRIN AND METALLOPROTEINASE DOMAIN-CONTAINING PROTEIN 9"/>
    <property type="match status" value="1"/>
</dbReference>
<dbReference type="SUPFAM" id="SSF57552">
    <property type="entry name" value="Blood coagulation inhibitor (disintegrin)"/>
    <property type="match status" value="1"/>
</dbReference>
<evidence type="ECO:0000256" key="6">
    <source>
        <dbReference type="PROSITE-ProRule" id="PRU00068"/>
    </source>
</evidence>
<gene>
    <name evidence="15" type="primary">LOC116940505</name>
</gene>
<keyword evidence="2 10" id="KW-0812">Transmembrane</keyword>
<evidence type="ECO:0000256" key="4">
    <source>
        <dbReference type="ARBA" id="ARBA00023136"/>
    </source>
</evidence>
<sequence length="946" mass="102276">MASSARSRSGRVSADAQVRLLTCRLTWHASLLLLCWMMPALPLTFARTGHEEGSFSVASESQTSKLSWYDITVPYTLEGRQRRDITHKGLKFEHPERLEIFLEVAGQAVLLLLERNKHLIPPHFKVSHNGSASMQDLNYRTHCFYHGSVAGQNELSVALSTCDGLRGRFLWHGVSYAIEPLEGSMRGEHLVYKLEDLNTGGLGCGVVHENVTHFEDLPSLPIVLRKKRAILNDTTRWVEFVLVVGATLYKNRYNSNRSSMVTDVAAIVNLVDLDYKTINIRVVLVGLHLMTTEEQALVVQDGDAAGSVVGKFAKWRQTNYNILGRHDCGHLLTWESYGAIVGMAYVGTICSRSSSAGIASMPTRQIPSVAAVVAHEMGHNLGMSHDRSPCQCSTPCIMNAGLVNPPPTAFSQCSTDDFENLILVQHGGSCLLNVPTPNEEFRQPVCGDSIVDKGEDCDCGSPQECNNPCCEASTCRLKVNAECAYGLCCKECKIMGQGESCRPSVGACDLPEYCNGSSQFCYTDTFIQNGYPCQNSSAYCYNGVCLTLDYQCRSIWGGNAVSGSDNCYLIVNTKGNEFGNCGQGTNGYITCTTANIKCGKLVCENTPSKPLIVDAPNFASYQGCNAVSFNYGTDIPDPGLVQPGTKCGSNSVCMDNQCQNATVVMGTLCNTTQKCSGHGVCNNNLNCHCNDGYAPPDCYYSGYGGSIESGNSYKPSSRQLWLLLLLLFIPLIAGGAYFYWSRHGGGRPSRRKGRGAAAPFGMPRKPAPAAAAARNQGTPTVAVITPGNPPARPPPPANISAVNGGYKPHTSQPQWPLPDVTPSNYPARPPKAIASAPHPENVNYRDIDPKQELPSSLISPVRPPPAIPSAHTNAGYDNYPESQQLSSSSSAPRINPVRPPPAVPNVGFSTDVSYVPHDSQDHSVVMLGNHQPGWNPPVPQRPKKSA</sequence>
<feature type="domain" description="Peptidase M12B" evidence="13">
    <location>
        <begin position="236"/>
        <end position="435"/>
    </location>
</feature>
<feature type="binding site" evidence="8">
    <location>
        <position position="379"/>
    </location>
    <ligand>
        <name>Zn(2+)</name>
        <dbReference type="ChEBI" id="CHEBI:29105"/>
        <note>catalytic</note>
    </ligand>
</feature>
<name>A0AAJ7SVC3_PETMA</name>
<feature type="active site" evidence="8">
    <location>
        <position position="376"/>
    </location>
</feature>
<comment type="caution">
    <text evidence="7">Lacks conserved residue(s) required for the propagation of feature annotation.</text>
</comment>
<keyword evidence="4 10" id="KW-0472">Membrane</keyword>
<dbReference type="InterPro" id="IPR024079">
    <property type="entry name" value="MetalloPept_cat_dom_sf"/>
</dbReference>
<dbReference type="Pfam" id="PF00200">
    <property type="entry name" value="Disintegrin"/>
    <property type="match status" value="1"/>
</dbReference>
<dbReference type="RefSeq" id="XP_032806308.1">
    <property type="nucleotide sequence ID" value="XM_032950417.1"/>
</dbReference>
<feature type="domain" description="Disintegrin" evidence="12">
    <location>
        <begin position="443"/>
        <end position="529"/>
    </location>
</feature>
<dbReference type="GO" id="GO:0004222">
    <property type="term" value="F:metalloendopeptidase activity"/>
    <property type="evidence" value="ECO:0007669"/>
    <property type="project" value="InterPro"/>
</dbReference>
<evidence type="ECO:0000256" key="10">
    <source>
        <dbReference type="SAM" id="Phobius"/>
    </source>
</evidence>
<dbReference type="GO" id="GO:0046872">
    <property type="term" value="F:metal ion binding"/>
    <property type="evidence" value="ECO:0007669"/>
    <property type="project" value="UniProtKB-KW"/>
</dbReference>
<feature type="compositionally biased region" description="Pro residues" evidence="9">
    <location>
        <begin position="787"/>
        <end position="797"/>
    </location>
</feature>
<dbReference type="GO" id="GO:0005886">
    <property type="term" value="C:plasma membrane"/>
    <property type="evidence" value="ECO:0007669"/>
    <property type="project" value="TreeGrafter"/>
</dbReference>
<dbReference type="InterPro" id="IPR034027">
    <property type="entry name" value="Reprolysin_adamalysin"/>
</dbReference>
<feature type="disulfide bond" evidence="6">
    <location>
        <begin position="501"/>
        <end position="521"/>
    </location>
</feature>
<evidence type="ECO:0000259" key="12">
    <source>
        <dbReference type="PROSITE" id="PS50214"/>
    </source>
</evidence>
<dbReference type="PROSITE" id="PS01186">
    <property type="entry name" value="EGF_2"/>
    <property type="match status" value="1"/>
</dbReference>
<dbReference type="Pfam" id="PF08516">
    <property type="entry name" value="ADAM_CR"/>
    <property type="match status" value="1"/>
</dbReference>
<evidence type="ECO:0000256" key="3">
    <source>
        <dbReference type="ARBA" id="ARBA00022989"/>
    </source>
</evidence>
<accession>A0AAJ7SVC3</accession>
<dbReference type="InterPro" id="IPR036436">
    <property type="entry name" value="Disintegrin_dom_sf"/>
</dbReference>
<dbReference type="PROSITE" id="PS50215">
    <property type="entry name" value="ADAM_MEPRO"/>
    <property type="match status" value="1"/>
</dbReference>